<organism evidence="8 9">
    <name type="scientific">Helicobacter enhydrae</name>
    <dbReference type="NCBI Taxonomy" id="222136"/>
    <lineage>
        <taxon>Bacteria</taxon>
        <taxon>Pseudomonadati</taxon>
        <taxon>Campylobacterota</taxon>
        <taxon>Epsilonproteobacteria</taxon>
        <taxon>Campylobacterales</taxon>
        <taxon>Helicobacteraceae</taxon>
        <taxon>Helicobacter</taxon>
    </lineage>
</organism>
<name>A0A1B1U5P3_9HELI</name>
<comment type="cofactor">
    <cofactor evidence="1">
        <name>[4Fe-4S] cluster</name>
        <dbReference type="ChEBI" id="CHEBI:49883"/>
    </cofactor>
</comment>
<evidence type="ECO:0000259" key="7">
    <source>
        <dbReference type="PROSITE" id="PS51918"/>
    </source>
</evidence>
<dbReference type="NCBIfam" id="TIGR01212">
    <property type="entry name" value="TIGR01212 family radical SAM protein"/>
    <property type="match status" value="1"/>
</dbReference>
<accession>A0A1B1U5P3</accession>
<proteinExistence type="predicted"/>
<dbReference type="InterPro" id="IPR032432">
    <property type="entry name" value="Radical_SAM_C"/>
</dbReference>
<evidence type="ECO:0000256" key="5">
    <source>
        <dbReference type="ARBA" id="ARBA00023004"/>
    </source>
</evidence>
<evidence type="ECO:0000256" key="2">
    <source>
        <dbReference type="ARBA" id="ARBA00022485"/>
    </source>
</evidence>
<dbReference type="OrthoDB" id="9801689at2"/>
<evidence type="ECO:0000256" key="3">
    <source>
        <dbReference type="ARBA" id="ARBA00022691"/>
    </source>
</evidence>
<reference evidence="9" key="1">
    <citation type="submission" date="2016-07" db="EMBL/GenBank/DDBJ databases">
        <authorList>
            <person name="Florea S."/>
            <person name="Webb J.S."/>
            <person name="Jaromczyk J."/>
            <person name="Schardl C.L."/>
        </authorList>
    </citation>
    <scope>NUCLEOTIDE SEQUENCE [LARGE SCALE GENOMIC DNA]</scope>
    <source>
        <strain evidence="9">MIT 01-6242</strain>
    </source>
</reference>
<dbReference type="InterPro" id="IPR039661">
    <property type="entry name" value="ELP3"/>
</dbReference>
<dbReference type="PANTHER" id="PTHR11135">
    <property type="entry name" value="HISTONE ACETYLTRANSFERASE-RELATED"/>
    <property type="match status" value="1"/>
</dbReference>
<dbReference type="InterPro" id="IPR005911">
    <property type="entry name" value="YhcC-like"/>
</dbReference>
<keyword evidence="3" id="KW-0949">S-adenosyl-L-methionine</keyword>
<dbReference type="GO" id="GO:0003824">
    <property type="term" value="F:catalytic activity"/>
    <property type="evidence" value="ECO:0007669"/>
    <property type="project" value="InterPro"/>
</dbReference>
<keyword evidence="4" id="KW-0479">Metal-binding</keyword>
<evidence type="ECO:0000256" key="1">
    <source>
        <dbReference type="ARBA" id="ARBA00001966"/>
    </source>
</evidence>
<dbReference type="SMART" id="SM00729">
    <property type="entry name" value="Elp3"/>
    <property type="match status" value="1"/>
</dbReference>
<dbReference type="Pfam" id="PF16199">
    <property type="entry name" value="Radical_SAM_C"/>
    <property type="match status" value="1"/>
</dbReference>
<dbReference type="InterPro" id="IPR006638">
    <property type="entry name" value="Elp3/MiaA/NifB-like_rSAM"/>
</dbReference>
<dbReference type="InterPro" id="IPR058240">
    <property type="entry name" value="rSAM_sf"/>
</dbReference>
<keyword evidence="6" id="KW-0411">Iron-sulfur</keyword>
<keyword evidence="9" id="KW-1185">Reference proteome</keyword>
<dbReference type="Pfam" id="PF04055">
    <property type="entry name" value="Radical_SAM"/>
    <property type="match status" value="1"/>
</dbReference>
<evidence type="ECO:0000313" key="9">
    <source>
        <dbReference type="Proteomes" id="UP000092884"/>
    </source>
</evidence>
<dbReference type="SFLD" id="SFLDG01091">
    <property type="entry name" value="uncharacterized_CHP01210-like"/>
    <property type="match status" value="1"/>
</dbReference>
<keyword evidence="2" id="KW-0004">4Fe-4S</keyword>
<dbReference type="PANTHER" id="PTHR11135:SF1">
    <property type="entry name" value="PROTEIN YHCC"/>
    <property type="match status" value="1"/>
</dbReference>
<dbReference type="AlphaFoldDB" id="A0A1B1U5P3"/>
<dbReference type="PROSITE" id="PS51918">
    <property type="entry name" value="RADICAL_SAM"/>
    <property type="match status" value="1"/>
</dbReference>
<dbReference type="Proteomes" id="UP000092884">
    <property type="component" value="Chromosome"/>
</dbReference>
<gene>
    <name evidence="8" type="ORF">BBW65_04350</name>
</gene>
<dbReference type="GO" id="GO:0051539">
    <property type="term" value="F:4 iron, 4 sulfur cluster binding"/>
    <property type="evidence" value="ECO:0007669"/>
    <property type="project" value="UniProtKB-KW"/>
</dbReference>
<evidence type="ECO:0000256" key="4">
    <source>
        <dbReference type="ARBA" id="ARBA00022723"/>
    </source>
</evidence>
<dbReference type="GO" id="GO:0046872">
    <property type="term" value="F:metal ion binding"/>
    <property type="evidence" value="ECO:0007669"/>
    <property type="project" value="UniProtKB-KW"/>
</dbReference>
<dbReference type="SFLD" id="SFLDS00029">
    <property type="entry name" value="Radical_SAM"/>
    <property type="match status" value="1"/>
</dbReference>
<dbReference type="EMBL" id="CP016503">
    <property type="protein sequence ID" value="ANV98076.1"/>
    <property type="molecule type" value="Genomic_DNA"/>
</dbReference>
<sequence>MREILTLGRYFKKVFGQRVRKIPVSLQGFTCPNIDGRVARGGCIYCCNESFSPSLIKINPLATRIKMHTDLKENPILDMQVKQLKEQFIWHSDFHKEKFEIQKYMIYLQSYSNTYAPFATLKTLFDEALALPNVVGMSIGTRIDCVSEDILDLLEGYVRAGKEIWLEYGIQSVFPKTLELINRGHGIDGAQDLFAKTRKRGIKVCAHLIYGLPQESEEMMLESLRAVVGWGVDGLKLHPLYVVRNTALAKMFKNGEYTPISLESYANLIVRSLQEIPQDVVMHRMSSGAHDEMLLAPKWCFDKNIQMRYIRERLREVGLEY</sequence>
<dbReference type="Gene3D" id="3.30.750.200">
    <property type="match status" value="1"/>
</dbReference>
<protein>
    <submittedName>
        <fullName evidence="8">TIGR01212 family radical SAM protein</fullName>
    </submittedName>
</protein>
<dbReference type="STRING" id="222136.BBW65_04350"/>
<feature type="domain" description="Radical SAM core" evidence="7">
    <location>
        <begin position="14"/>
        <end position="279"/>
    </location>
</feature>
<dbReference type="InterPro" id="IPR007197">
    <property type="entry name" value="rSAM"/>
</dbReference>
<keyword evidence="5" id="KW-0408">Iron</keyword>
<dbReference type="RefSeq" id="WP_066340230.1">
    <property type="nucleotide sequence ID" value="NZ_CP016503.1"/>
</dbReference>
<dbReference type="SUPFAM" id="SSF102114">
    <property type="entry name" value="Radical SAM enzymes"/>
    <property type="match status" value="1"/>
</dbReference>
<dbReference type="SFLD" id="SFLDG01086">
    <property type="entry name" value="elongater_protein-like"/>
    <property type="match status" value="1"/>
</dbReference>
<dbReference type="KEGG" id="het:BBW65_04350"/>
<evidence type="ECO:0000256" key="6">
    <source>
        <dbReference type="ARBA" id="ARBA00023014"/>
    </source>
</evidence>
<evidence type="ECO:0000313" key="8">
    <source>
        <dbReference type="EMBL" id="ANV98076.1"/>
    </source>
</evidence>